<dbReference type="SUPFAM" id="SSF54001">
    <property type="entry name" value="Cysteine proteinases"/>
    <property type="match status" value="1"/>
</dbReference>
<dbReference type="Gene3D" id="3.90.70.50">
    <property type="entry name" value="Peptidase C10, streptopain"/>
    <property type="match status" value="2"/>
</dbReference>
<comment type="caution">
    <text evidence="10">The sequence shown here is derived from an EMBL/GenBank/DDBJ whole genome shotgun (WGS) entry which is preliminary data.</text>
</comment>
<evidence type="ECO:0000256" key="4">
    <source>
        <dbReference type="ARBA" id="ARBA00022801"/>
    </source>
</evidence>
<evidence type="ECO:0008006" key="12">
    <source>
        <dbReference type="Google" id="ProtNLM"/>
    </source>
</evidence>
<dbReference type="GO" id="GO:0006508">
    <property type="term" value="P:proteolysis"/>
    <property type="evidence" value="ECO:0007669"/>
    <property type="project" value="UniProtKB-KW"/>
</dbReference>
<evidence type="ECO:0000256" key="5">
    <source>
        <dbReference type="ARBA" id="ARBA00022807"/>
    </source>
</evidence>
<feature type="domain" description="Spi protease inhibitor" evidence="8">
    <location>
        <begin position="48"/>
        <end position="113"/>
    </location>
</feature>
<evidence type="ECO:0000256" key="7">
    <source>
        <dbReference type="SAM" id="SignalP"/>
    </source>
</evidence>
<feature type="domain" description="FlgD/Vpr Ig-like" evidence="9">
    <location>
        <begin position="414"/>
        <end position="476"/>
    </location>
</feature>
<keyword evidence="2" id="KW-0645">Protease</keyword>
<feature type="chain" id="PRO_5038581346" description="T9SS type A sorting domain-containing protein" evidence="7">
    <location>
        <begin position="19"/>
        <end position="491"/>
    </location>
</feature>
<organism evidence="10 11">
    <name type="scientific">candidate division WOR-3 bacterium</name>
    <dbReference type="NCBI Taxonomy" id="2052148"/>
    <lineage>
        <taxon>Bacteria</taxon>
        <taxon>Bacteria division WOR-3</taxon>
    </lineage>
</organism>
<gene>
    <name evidence="10" type="ORF">GF359_01350</name>
</gene>
<proteinExistence type="inferred from homology"/>
<dbReference type="Proteomes" id="UP000630660">
    <property type="component" value="Unassembled WGS sequence"/>
</dbReference>
<dbReference type="GO" id="GO:0008234">
    <property type="term" value="F:cysteine-type peptidase activity"/>
    <property type="evidence" value="ECO:0007669"/>
    <property type="project" value="UniProtKB-KW"/>
</dbReference>
<feature type="signal peptide" evidence="7">
    <location>
        <begin position="1"/>
        <end position="18"/>
    </location>
</feature>
<dbReference type="Pfam" id="PF13734">
    <property type="entry name" value="Inhibitor_I69"/>
    <property type="match status" value="1"/>
</dbReference>
<evidence type="ECO:0000313" key="10">
    <source>
        <dbReference type="EMBL" id="MBD3363841.1"/>
    </source>
</evidence>
<feature type="active site" description="Proton acceptor" evidence="6">
    <location>
        <position position="333"/>
    </location>
</feature>
<keyword evidence="3 7" id="KW-0732">Signal</keyword>
<name>A0A9D5K7P6_UNCW3</name>
<protein>
    <recommendedName>
        <fullName evidence="12">T9SS type A sorting domain-containing protein</fullName>
    </recommendedName>
</protein>
<evidence type="ECO:0000256" key="2">
    <source>
        <dbReference type="ARBA" id="ARBA00022670"/>
    </source>
</evidence>
<evidence type="ECO:0000259" key="8">
    <source>
        <dbReference type="Pfam" id="PF13734"/>
    </source>
</evidence>
<evidence type="ECO:0000256" key="6">
    <source>
        <dbReference type="PIRSR" id="PIRSR600200-1"/>
    </source>
</evidence>
<evidence type="ECO:0000313" key="11">
    <source>
        <dbReference type="Proteomes" id="UP000630660"/>
    </source>
</evidence>
<keyword evidence="4" id="KW-0378">Hydrolase</keyword>
<dbReference type="InterPro" id="IPR044934">
    <property type="entry name" value="Streptopain_sf"/>
</dbReference>
<dbReference type="EMBL" id="WJKJ01000040">
    <property type="protein sequence ID" value="MBD3363841.1"/>
    <property type="molecule type" value="Genomic_DNA"/>
</dbReference>
<dbReference type="InterPro" id="IPR038765">
    <property type="entry name" value="Papain-like_cys_pep_sf"/>
</dbReference>
<dbReference type="Pfam" id="PF01640">
    <property type="entry name" value="Peptidase_C10"/>
    <property type="match status" value="1"/>
</dbReference>
<reference evidence="10" key="1">
    <citation type="submission" date="2019-11" db="EMBL/GenBank/DDBJ databases">
        <title>Microbial mats filling the niche in hypersaline microbial mats.</title>
        <authorList>
            <person name="Wong H.L."/>
            <person name="Macleod F.I."/>
            <person name="White R.A. III"/>
            <person name="Burns B.P."/>
        </authorList>
    </citation>
    <scope>NUCLEOTIDE SEQUENCE</scope>
    <source>
        <strain evidence="10">Bin_327</strain>
    </source>
</reference>
<dbReference type="InterPro" id="IPR025896">
    <property type="entry name" value="Spi_Prtas-inh"/>
</dbReference>
<accession>A0A9D5K7P6</accession>
<feature type="active site" description="Nucleophile" evidence="6">
    <location>
        <position position="198"/>
    </location>
</feature>
<dbReference type="Pfam" id="PF13860">
    <property type="entry name" value="FlgD_ig"/>
    <property type="match status" value="1"/>
</dbReference>
<evidence type="ECO:0000259" key="9">
    <source>
        <dbReference type="Pfam" id="PF13860"/>
    </source>
</evidence>
<dbReference type="AlphaFoldDB" id="A0A9D5K7P6"/>
<sequence length="491" mass="54856">MHKCKVLTILLLVSVLFAEQVSLQTALKVASVQADIMNTRLADAGYLSRDYELSAESLRPILSKEGRTLAYVAGCEPEGFVVVSADDNLVPVIAYAEHGSFQWEENEHNVLMNMLRYDLSKRLELVDLTDAETIHDNHEQWDRFLDAETRTLDDVESWPSAGESWTGGWIQSMWHQSDPYNQFCPMDPETGKRSIVGCVATAMGQIVAFWQYPPSVTFTTEDNYVTRTREIEIHAPDASIDYIDYRNGRPANSTCAAISFACGVGSKMNYTSEASGTYPENSAISLEKHFKYANAESKSEDDADFYEVLEQNMKDAKPAMLWINIEDSSSGGHEIVCDGFREPEYHPEWHLNFGWGSSNPHPLPSAWYILPYGIPYYPFVIEGVVNIEAPSGIDEQPLTDPGIRITVSPELVVKPAEISYHLSDPAEVNVSIYDASGRGVRVLAEGTQAQGEHTVLWDGRDGAGYRLSNGCYFVSLRTPVSYLTKRIVFIK</sequence>
<dbReference type="InterPro" id="IPR000200">
    <property type="entry name" value="Peptidase_C10"/>
</dbReference>
<dbReference type="InterPro" id="IPR025965">
    <property type="entry name" value="FlgD/Vpr_Ig-like"/>
</dbReference>
<dbReference type="Gene3D" id="2.60.40.4070">
    <property type="match status" value="1"/>
</dbReference>
<comment type="similarity">
    <text evidence="1">Belongs to the peptidase C10 family.</text>
</comment>
<evidence type="ECO:0000256" key="1">
    <source>
        <dbReference type="ARBA" id="ARBA00009693"/>
    </source>
</evidence>
<keyword evidence="5" id="KW-0788">Thiol protease</keyword>
<evidence type="ECO:0000256" key="3">
    <source>
        <dbReference type="ARBA" id="ARBA00022729"/>
    </source>
</evidence>